<protein>
    <submittedName>
        <fullName evidence="1">Uncharacterized protein</fullName>
    </submittedName>
</protein>
<dbReference type="GeneID" id="87822737"/>
<keyword evidence="2" id="KW-1185">Reference proteome</keyword>
<dbReference type="EMBL" id="MU853237">
    <property type="protein sequence ID" value="KAK4120662.1"/>
    <property type="molecule type" value="Genomic_DNA"/>
</dbReference>
<dbReference type="AlphaFoldDB" id="A0AAN6TTW9"/>
<gene>
    <name evidence="1" type="ORF">N657DRAFT_151673</name>
</gene>
<proteinExistence type="predicted"/>
<evidence type="ECO:0000313" key="2">
    <source>
        <dbReference type="Proteomes" id="UP001302602"/>
    </source>
</evidence>
<sequence length="74" mass="8249">MLDLAGGQRGQFRGDQWLGTRILRIRKRQGTSGRTQTGTSSSIEWLPIFLVPNYYGATHSWLLAFQQNGAVLIG</sequence>
<dbReference type="Proteomes" id="UP001302602">
    <property type="component" value="Unassembled WGS sequence"/>
</dbReference>
<organism evidence="1 2">
    <name type="scientific">Parathielavia appendiculata</name>
    <dbReference type="NCBI Taxonomy" id="2587402"/>
    <lineage>
        <taxon>Eukaryota</taxon>
        <taxon>Fungi</taxon>
        <taxon>Dikarya</taxon>
        <taxon>Ascomycota</taxon>
        <taxon>Pezizomycotina</taxon>
        <taxon>Sordariomycetes</taxon>
        <taxon>Sordariomycetidae</taxon>
        <taxon>Sordariales</taxon>
        <taxon>Chaetomiaceae</taxon>
        <taxon>Parathielavia</taxon>
    </lineage>
</organism>
<comment type="caution">
    <text evidence="1">The sequence shown here is derived from an EMBL/GenBank/DDBJ whole genome shotgun (WGS) entry which is preliminary data.</text>
</comment>
<dbReference type="RefSeq" id="XP_062644433.1">
    <property type="nucleotide sequence ID" value="XM_062785971.1"/>
</dbReference>
<reference evidence="1" key="1">
    <citation type="journal article" date="2023" name="Mol. Phylogenet. Evol.">
        <title>Genome-scale phylogeny and comparative genomics of the fungal order Sordariales.</title>
        <authorList>
            <person name="Hensen N."/>
            <person name="Bonometti L."/>
            <person name="Westerberg I."/>
            <person name="Brannstrom I.O."/>
            <person name="Guillou S."/>
            <person name="Cros-Aarteil S."/>
            <person name="Calhoun S."/>
            <person name="Haridas S."/>
            <person name="Kuo A."/>
            <person name="Mondo S."/>
            <person name="Pangilinan J."/>
            <person name="Riley R."/>
            <person name="LaButti K."/>
            <person name="Andreopoulos B."/>
            <person name="Lipzen A."/>
            <person name="Chen C."/>
            <person name="Yan M."/>
            <person name="Daum C."/>
            <person name="Ng V."/>
            <person name="Clum A."/>
            <person name="Steindorff A."/>
            <person name="Ohm R.A."/>
            <person name="Martin F."/>
            <person name="Silar P."/>
            <person name="Natvig D.O."/>
            <person name="Lalanne C."/>
            <person name="Gautier V."/>
            <person name="Ament-Velasquez S.L."/>
            <person name="Kruys A."/>
            <person name="Hutchinson M.I."/>
            <person name="Powell A.J."/>
            <person name="Barry K."/>
            <person name="Miller A.N."/>
            <person name="Grigoriev I.V."/>
            <person name="Debuchy R."/>
            <person name="Gladieux P."/>
            <person name="Hiltunen Thoren M."/>
            <person name="Johannesson H."/>
        </authorList>
    </citation>
    <scope>NUCLEOTIDE SEQUENCE</scope>
    <source>
        <strain evidence="1">CBS 731.68</strain>
    </source>
</reference>
<name>A0AAN6TTW9_9PEZI</name>
<reference evidence="1" key="2">
    <citation type="submission" date="2023-05" db="EMBL/GenBank/DDBJ databases">
        <authorList>
            <consortium name="Lawrence Berkeley National Laboratory"/>
            <person name="Steindorff A."/>
            <person name="Hensen N."/>
            <person name="Bonometti L."/>
            <person name="Westerberg I."/>
            <person name="Brannstrom I.O."/>
            <person name="Guillou S."/>
            <person name="Cros-Aarteil S."/>
            <person name="Calhoun S."/>
            <person name="Haridas S."/>
            <person name="Kuo A."/>
            <person name="Mondo S."/>
            <person name="Pangilinan J."/>
            <person name="Riley R."/>
            <person name="Labutti K."/>
            <person name="Andreopoulos B."/>
            <person name="Lipzen A."/>
            <person name="Chen C."/>
            <person name="Yanf M."/>
            <person name="Daum C."/>
            <person name="Ng V."/>
            <person name="Clum A."/>
            <person name="Ohm R."/>
            <person name="Martin F."/>
            <person name="Silar P."/>
            <person name="Natvig D."/>
            <person name="Lalanne C."/>
            <person name="Gautier V."/>
            <person name="Ament-Velasquez S.L."/>
            <person name="Kruys A."/>
            <person name="Hutchinson M.I."/>
            <person name="Powell A.J."/>
            <person name="Barry K."/>
            <person name="Miller A.N."/>
            <person name="Grigoriev I.V."/>
            <person name="Debuchy R."/>
            <person name="Gladieux P."/>
            <person name="Thoren M.H."/>
            <person name="Johannesson H."/>
        </authorList>
    </citation>
    <scope>NUCLEOTIDE SEQUENCE</scope>
    <source>
        <strain evidence="1">CBS 731.68</strain>
    </source>
</reference>
<evidence type="ECO:0000313" key="1">
    <source>
        <dbReference type="EMBL" id="KAK4120662.1"/>
    </source>
</evidence>
<accession>A0AAN6TTW9</accession>